<keyword evidence="8" id="KW-0732">Signal</keyword>
<evidence type="ECO:0000256" key="4">
    <source>
        <dbReference type="ARBA" id="ARBA00023024"/>
    </source>
</evidence>
<evidence type="ECO:0000256" key="3">
    <source>
        <dbReference type="ARBA" id="ARBA00022801"/>
    </source>
</evidence>
<keyword evidence="5 6" id="KW-0326">Glycosidase</keyword>
<evidence type="ECO:0000256" key="6">
    <source>
        <dbReference type="RuleBase" id="RU000489"/>
    </source>
</evidence>
<dbReference type="PROSITE" id="PS01095">
    <property type="entry name" value="GH18_1"/>
    <property type="match status" value="1"/>
</dbReference>
<protein>
    <recommendedName>
        <fullName evidence="2">chitinase</fullName>
        <ecNumber evidence="2">3.2.1.14</ecNumber>
    </recommendedName>
</protein>
<reference evidence="10 11" key="1">
    <citation type="submission" date="2020-08" db="EMBL/GenBank/DDBJ databases">
        <title>Adhaeribacter dokdonensis sp. nov., isolated from the rhizosphere of Elymus tsukushiensis, a plant native to the Dokdo Islands, Republic of Korea.</title>
        <authorList>
            <person name="Ghim S.Y."/>
        </authorList>
    </citation>
    <scope>NUCLEOTIDE SEQUENCE [LARGE SCALE GENOMIC DNA]</scope>
    <source>
        <strain evidence="10 11">KUDC8001</strain>
    </source>
</reference>
<dbReference type="PANTHER" id="PTHR11177:SF317">
    <property type="entry name" value="CHITINASE 12-RELATED"/>
    <property type="match status" value="1"/>
</dbReference>
<keyword evidence="4" id="KW-0624">Polysaccharide degradation</keyword>
<evidence type="ECO:0000256" key="7">
    <source>
        <dbReference type="RuleBase" id="RU004453"/>
    </source>
</evidence>
<keyword evidence="4" id="KW-0119">Carbohydrate metabolism</keyword>
<dbReference type="RefSeq" id="WP_182414245.1">
    <property type="nucleotide sequence ID" value="NZ_CP055153.1"/>
</dbReference>
<dbReference type="KEGG" id="add:HUW48_02900"/>
<gene>
    <name evidence="10" type="ORF">HUW48_02900</name>
</gene>
<dbReference type="Pfam" id="PF00704">
    <property type="entry name" value="Glyco_hydro_18"/>
    <property type="match status" value="1"/>
</dbReference>
<dbReference type="SUPFAM" id="SSF54556">
    <property type="entry name" value="Chitinase insertion domain"/>
    <property type="match status" value="1"/>
</dbReference>
<dbReference type="AlphaFoldDB" id="A0A7L7L2Q9"/>
<evidence type="ECO:0000313" key="10">
    <source>
        <dbReference type="EMBL" id="QMU27043.1"/>
    </source>
</evidence>
<name>A0A7L7L2Q9_9BACT</name>
<dbReference type="PROSITE" id="PS51910">
    <property type="entry name" value="GH18_2"/>
    <property type="match status" value="1"/>
</dbReference>
<keyword evidence="3 6" id="KW-0378">Hydrolase</keyword>
<accession>A0A7L7L2Q9</accession>
<comment type="similarity">
    <text evidence="7">Belongs to the glycosyl hydrolase 18 family.</text>
</comment>
<feature type="signal peptide" evidence="8">
    <location>
        <begin position="1"/>
        <end position="21"/>
    </location>
</feature>
<sequence>MINKRFSLFCLAFFTALTVFTKPKPNPPETPKPKKYVVTGYVGGFRGLVAADQIDAEKLTHIIYAFVNCKDSMAVLTNLATDSINFRKLNALKLKNPNLKILISIGGWGWSDFFSDAVLTPTSRALFARTSVDIIRQYKLDGVDIDWEYPAMKGEEGNIFRPEDKQNYTLMFKAVREELDKLEKETGRKYELTAAVGGSKSFIQNTEMDKVQQYLDYIYLMTYDYSGKNNTVGHHTNLYPAKSEVPGSSADQSVKNFIAAGVPAHKLGLGAAFYGKGWEAGSAKNKGLNQTRVKAAQGGGYSDIKDAMINQQGYKRYWDRKAKAPYLFNTSSKVFITYDDEKSIKQKCKYIQKNKLAGIFFWEYFRDPKEYLISTIHQVLP</sequence>
<dbReference type="InterPro" id="IPR029070">
    <property type="entry name" value="Chitinase_insertion_sf"/>
</dbReference>
<proteinExistence type="inferred from homology"/>
<dbReference type="Gene3D" id="3.10.50.10">
    <property type="match status" value="1"/>
</dbReference>
<dbReference type="SMART" id="SM00636">
    <property type="entry name" value="Glyco_18"/>
    <property type="match status" value="1"/>
</dbReference>
<dbReference type="InterPro" id="IPR017853">
    <property type="entry name" value="GH"/>
</dbReference>
<dbReference type="InterPro" id="IPR001223">
    <property type="entry name" value="Glyco_hydro18_cat"/>
</dbReference>
<dbReference type="EMBL" id="CP055153">
    <property type="protein sequence ID" value="QMU27043.1"/>
    <property type="molecule type" value="Genomic_DNA"/>
</dbReference>
<dbReference type="InterPro" id="IPR050314">
    <property type="entry name" value="Glycosyl_Hydrlase_18"/>
</dbReference>
<evidence type="ECO:0000259" key="9">
    <source>
        <dbReference type="PROSITE" id="PS51910"/>
    </source>
</evidence>
<dbReference type="GO" id="GO:0008061">
    <property type="term" value="F:chitin binding"/>
    <property type="evidence" value="ECO:0007669"/>
    <property type="project" value="InterPro"/>
</dbReference>
<dbReference type="InterPro" id="IPR011583">
    <property type="entry name" value="Chitinase_II/V-like_cat"/>
</dbReference>
<dbReference type="GO" id="GO:0008843">
    <property type="term" value="F:endochitinase activity"/>
    <property type="evidence" value="ECO:0007669"/>
    <property type="project" value="UniProtKB-EC"/>
</dbReference>
<dbReference type="EC" id="3.2.1.14" evidence="2"/>
<dbReference type="SUPFAM" id="SSF51445">
    <property type="entry name" value="(Trans)glycosidases"/>
    <property type="match status" value="1"/>
</dbReference>
<keyword evidence="4" id="KW-0146">Chitin degradation</keyword>
<dbReference type="InterPro" id="IPR001579">
    <property type="entry name" value="Glyco_hydro_18_chit_AS"/>
</dbReference>
<keyword evidence="11" id="KW-1185">Reference proteome</keyword>
<feature type="chain" id="PRO_5029772834" description="chitinase" evidence="8">
    <location>
        <begin position="22"/>
        <end position="381"/>
    </location>
</feature>
<dbReference type="GO" id="GO:0005975">
    <property type="term" value="P:carbohydrate metabolic process"/>
    <property type="evidence" value="ECO:0007669"/>
    <property type="project" value="InterPro"/>
</dbReference>
<feature type="domain" description="GH18" evidence="9">
    <location>
        <begin position="36"/>
        <end position="381"/>
    </location>
</feature>
<evidence type="ECO:0000256" key="2">
    <source>
        <dbReference type="ARBA" id="ARBA00012729"/>
    </source>
</evidence>
<evidence type="ECO:0000256" key="5">
    <source>
        <dbReference type="ARBA" id="ARBA00023295"/>
    </source>
</evidence>
<dbReference type="Gene3D" id="3.20.20.80">
    <property type="entry name" value="Glycosidases"/>
    <property type="match status" value="1"/>
</dbReference>
<evidence type="ECO:0000313" key="11">
    <source>
        <dbReference type="Proteomes" id="UP000514509"/>
    </source>
</evidence>
<dbReference type="GO" id="GO:0006032">
    <property type="term" value="P:chitin catabolic process"/>
    <property type="evidence" value="ECO:0007669"/>
    <property type="project" value="UniProtKB-KW"/>
</dbReference>
<organism evidence="10 11">
    <name type="scientific">Adhaeribacter radiodurans</name>
    <dbReference type="NCBI Taxonomy" id="2745197"/>
    <lineage>
        <taxon>Bacteria</taxon>
        <taxon>Pseudomonadati</taxon>
        <taxon>Bacteroidota</taxon>
        <taxon>Cytophagia</taxon>
        <taxon>Cytophagales</taxon>
        <taxon>Hymenobacteraceae</taxon>
        <taxon>Adhaeribacter</taxon>
    </lineage>
</organism>
<evidence type="ECO:0000256" key="8">
    <source>
        <dbReference type="SAM" id="SignalP"/>
    </source>
</evidence>
<comment type="catalytic activity">
    <reaction evidence="1">
        <text>Random endo-hydrolysis of N-acetyl-beta-D-glucosaminide (1-&gt;4)-beta-linkages in chitin and chitodextrins.</text>
        <dbReference type="EC" id="3.2.1.14"/>
    </reaction>
</comment>
<dbReference type="CDD" id="cd06548">
    <property type="entry name" value="GH18_chitinase"/>
    <property type="match status" value="1"/>
</dbReference>
<dbReference type="Proteomes" id="UP000514509">
    <property type="component" value="Chromosome"/>
</dbReference>
<evidence type="ECO:0000256" key="1">
    <source>
        <dbReference type="ARBA" id="ARBA00000822"/>
    </source>
</evidence>
<dbReference type="PANTHER" id="PTHR11177">
    <property type="entry name" value="CHITINASE"/>
    <property type="match status" value="1"/>
</dbReference>